<dbReference type="EMBL" id="MAJZ01000517">
    <property type="protein sequence ID" value="OCH75674.1"/>
    <property type="molecule type" value="Genomic_DNA"/>
</dbReference>
<dbReference type="Proteomes" id="UP000093173">
    <property type="component" value="Unassembled WGS sequence"/>
</dbReference>
<accession>A0A1B9QYI6</accession>
<gene>
    <name evidence="1" type="ORF">A6E14_01785</name>
</gene>
<evidence type="ECO:0000313" key="1">
    <source>
        <dbReference type="EMBL" id="OCH75674.1"/>
    </source>
</evidence>
<name>A0A1B9QYI6_9VIBR</name>
<reference evidence="2" key="1">
    <citation type="submission" date="2016-06" db="EMBL/GenBank/DDBJ databases">
        <authorList>
            <person name="Hehemann J.-H."/>
            <person name="Arevalo P."/>
            <person name="Datta M.S."/>
            <person name="Polz M.F."/>
        </authorList>
    </citation>
    <scope>NUCLEOTIDE SEQUENCE [LARGE SCALE GENOMIC DNA]</scope>
    <source>
        <strain evidence="2">9CSC122</strain>
    </source>
</reference>
<proteinExistence type="predicted"/>
<dbReference type="AlphaFoldDB" id="A0A1B9QYI6"/>
<evidence type="ECO:0000313" key="2">
    <source>
        <dbReference type="Proteomes" id="UP000093173"/>
    </source>
</evidence>
<sequence>MVIGVVLASIQGCFQEKIEKIANRETLSFEGVYSNQYNSNTLVFKAGVMTYQAGDQTMTRAFEVDGSEIYVIFRNSSKEKRDDLVMRIHGDGEVLTCSACARHSLMNFWVKENFEPSQP</sequence>
<dbReference type="RefSeq" id="WP_017036469.1">
    <property type="nucleotide sequence ID" value="NZ_JBNGCH010000517.1"/>
</dbReference>
<comment type="caution">
    <text evidence="1">The sequence shown here is derived from an EMBL/GenBank/DDBJ whole genome shotgun (WGS) entry which is preliminary data.</text>
</comment>
<keyword evidence="2" id="KW-1185">Reference proteome</keyword>
<organism evidence="1 2">
    <name type="scientific">Vibrio genomosp. F10</name>
    <dbReference type="NCBI Taxonomy" id="723171"/>
    <lineage>
        <taxon>Bacteria</taxon>
        <taxon>Pseudomonadati</taxon>
        <taxon>Pseudomonadota</taxon>
        <taxon>Gammaproteobacteria</taxon>
        <taxon>Vibrionales</taxon>
        <taxon>Vibrionaceae</taxon>
        <taxon>Vibrio</taxon>
    </lineage>
</organism>
<protein>
    <submittedName>
        <fullName evidence="1">Uncharacterized protein</fullName>
    </submittedName>
</protein>